<feature type="transmembrane region" description="Helical" evidence="1">
    <location>
        <begin position="79"/>
        <end position="98"/>
    </location>
</feature>
<keyword evidence="3" id="KW-1185">Reference proteome</keyword>
<keyword evidence="1" id="KW-0472">Membrane</keyword>
<name>A0A9W6CYH9_9MICO</name>
<evidence type="ECO:0000313" key="3">
    <source>
        <dbReference type="Proteomes" id="UP001144396"/>
    </source>
</evidence>
<protein>
    <recommendedName>
        <fullName evidence="4">DUF998 domain-containing protein</fullName>
    </recommendedName>
</protein>
<feature type="transmembrane region" description="Helical" evidence="1">
    <location>
        <begin position="53"/>
        <end position="72"/>
    </location>
</feature>
<evidence type="ECO:0008006" key="4">
    <source>
        <dbReference type="Google" id="ProtNLM"/>
    </source>
</evidence>
<dbReference type="EMBL" id="BSDP01000001">
    <property type="protein sequence ID" value="GLI29134.1"/>
    <property type="molecule type" value="Genomic_DNA"/>
</dbReference>
<dbReference type="RefSeq" id="WP_281887051.1">
    <property type="nucleotide sequence ID" value="NZ_BSDP01000001.1"/>
</dbReference>
<feature type="transmembrane region" description="Helical" evidence="1">
    <location>
        <begin position="118"/>
        <end position="136"/>
    </location>
</feature>
<dbReference type="AlphaFoldDB" id="A0A9W6CYH9"/>
<accession>A0A9W6CYH9</accession>
<feature type="transmembrane region" description="Helical" evidence="1">
    <location>
        <begin position="7"/>
        <end position="30"/>
    </location>
</feature>
<proteinExistence type="predicted"/>
<gene>
    <name evidence="2" type="ORF">ARHIZOSPH14_33760</name>
</gene>
<sequence>MGVDPRPVAILAIAGFIAAALAMLTAPLLLGEGYDWVERSVSESAAQQTTDAWLGRLGLLLSGLAVLLVCIVRARVWGVVATIAFALFGLFWMLTAVYSTESWIASVPREPLENTLHSVFATAMAVICVGALVLVIRGGYASTRWRIATAGLIAAASLLPLAAVVLPAFGGLLQRTMFVVAYAWFVREACFAVGTRPEASAHSSGRSTSTKPSRS</sequence>
<feature type="transmembrane region" description="Helical" evidence="1">
    <location>
        <begin position="148"/>
        <end position="169"/>
    </location>
</feature>
<organism evidence="2 3">
    <name type="scientific">Agromyces rhizosphaerae</name>
    <dbReference type="NCBI Taxonomy" id="88374"/>
    <lineage>
        <taxon>Bacteria</taxon>
        <taxon>Bacillati</taxon>
        <taxon>Actinomycetota</taxon>
        <taxon>Actinomycetes</taxon>
        <taxon>Micrococcales</taxon>
        <taxon>Microbacteriaceae</taxon>
        <taxon>Agromyces</taxon>
    </lineage>
</organism>
<comment type="caution">
    <text evidence="2">The sequence shown here is derived from an EMBL/GenBank/DDBJ whole genome shotgun (WGS) entry which is preliminary data.</text>
</comment>
<evidence type="ECO:0000256" key="1">
    <source>
        <dbReference type="SAM" id="Phobius"/>
    </source>
</evidence>
<keyword evidence="1" id="KW-1133">Transmembrane helix</keyword>
<dbReference type="Proteomes" id="UP001144396">
    <property type="component" value="Unassembled WGS sequence"/>
</dbReference>
<evidence type="ECO:0000313" key="2">
    <source>
        <dbReference type="EMBL" id="GLI29134.1"/>
    </source>
</evidence>
<keyword evidence="1" id="KW-0812">Transmembrane</keyword>
<reference evidence="2" key="1">
    <citation type="submission" date="2022-12" db="EMBL/GenBank/DDBJ databases">
        <title>Reference genome sequencing for broad-spectrum identification of bacterial and archaeal isolates by mass spectrometry.</title>
        <authorList>
            <person name="Sekiguchi Y."/>
            <person name="Tourlousse D.M."/>
        </authorList>
    </citation>
    <scope>NUCLEOTIDE SEQUENCE</scope>
    <source>
        <strain evidence="2">14</strain>
    </source>
</reference>
<dbReference type="InterPro" id="IPR009339">
    <property type="entry name" value="DUF998"/>
</dbReference>
<dbReference type="Pfam" id="PF06197">
    <property type="entry name" value="DUF998"/>
    <property type="match status" value="1"/>
</dbReference>